<dbReference type="PANTHER" id="PTHR47843">
    <property type="entry name" value="BTB DOMAIN-CONTAINING PROTEIN-RELATED"/>
    <property type="match status" value="1"/>
</dbReference>
<protein>
    <recommendedName>
        <fullName evidence="3">BTB domain-containing protein</fullName>
    </recommendedName>
</protein>
<reference evidence="4 5" key="1">
    <citation type="submission" date="2018-08" db="EMBL/GenBank/DDBJ databases">
        <title>Draft genome sequences of two Aspergillus turcosus clinical strains isolated from bronchoalveolar lavage fluid: one azole-susceptible and the other azole-resistant.</title>
        <authorList>
            <person name="Parent-Michaud M."/>
            <person name="Dufresne P.J."/>
            <person name="Fournier E."/>
            <person name="Martineau C."/>
            <person name="Moreira S."/>
            <person name="Perkins V."/>
            <person name="De Repentigny L."/>
            <person name="Dufresne S.F."/>
        </authorList>
    </citation>
    <scope>NUCLEOTIDE SEQUENCE [LARGE SCALE GENOMIC DNA]</scope>
    <source>
        <strain evidence="4">HMR AF 1038</strain>
    </source>
</reference>
<evidence type="ECO:0000256" key="2">
    <source>
        <dbReference type="SAM" id="Phobius"/>
    </source>
</evidence>
<dbReference type="PANTHER" id="PTHR47843:SF2">
    <property type="entry name" value="BTB DOMAIN-CONTAINING PROTEIN"/>
    <property type="match status" value="1"/>
</dbReference>
<dbReference type="InterPro" id="IPR011333">
    <property type="entry name" value="SKP1/BTB/POZ_sf"/>
</dbReference>
<keyword evidence="2" id="KW-1133">Transmembrane helix</keyword>
<evidence type="ECO:0000259" key="3">
    <source>
        <dbReference type="PROSITE" id="PS50097"/>
    </source>
</evidence>
<organism evidence="4 5">
    <name type="scientific">Aspergillus turcosus</name>
    <dbReference type="NCBI Taxonomy" id="1245748"/>
    <lineage>
        <taxon>Eukaryota</taxon>
        <taxon>Fungi</taxon>
        <taxon>Dikarya</taxon>
        <taxon>Ascomycota</taxon>
        <taxon>Pezizomycotina</taxon>
        <taxon>Eurotiomycetes</taxon>
        <taxon>Eurotiomycetidae</taxon>
        <taxon>Eurotiales</taxon>
        <taxon>Aspergillaceae</taxon>
        <taxon>Aspergillus</taxon>
        <taxon>Aspergillus subgen. Fumigati</taxon>
    </lineage>
</organism>
<dbReference type="InterPro" id="IPR000210">
    <property type="entry name" value="BTB/POZ_dom"/>
</dbReference>
<evidence type="ECO:0000313" key="4">
    <source>
        <dbReference type="EMBL" id="RLM00961.1"/>
    </source>
</evidence>
<dbReference type="Gene3D" id="3.30.710.10">
    <property type="entry name" value="Potassium Channel Kv1.1, Chain A"/>
    <property type="match status" value="1"/>
</dbReference>
<name>A0A397IGL5_9EURO</name>
<accession>A0A397IGL5</accession>
<sequence length="334" mass="37084">MTADCRWSFAKELFAESTQICVGFVLIACAMRFVIILRWSRVAMIAAQKLSISPSSSLVLPICLAIGLRPAPEMSKEEGKITCLEFLTSDTVALKSPGSTCTFKIHKDLLKSKSKILHAAFTSGFSEGQDGVYTCSDTTDGTLARFVKWAYRGDYPASVISKDLVQMKIKASDDADEDNASSAAAANVSENMDVDIDNHPLLAHLRLYIFSDAYLIAELKQLVYKKLTACFVDINRPQTLDQQRAVIAVLRVAFLKIPLNDRLLDWLAHYAAYSVDQLRLQPSFHDLLEAAPALCSRMMNTLGPASAAPWQSQTPKHRFPSYKPGSYEEQCEWL</sequence>
<keyword evidence="5" id="KW-1185">Reference proteome</keyword>
<dbReference type="STRING" id="1245748.A0A397IGL5"/>
<dbReference type="PROSITE" id="PS51257">
    <property type="entry name" value="PROKAR_LIPOPROTEIN"/>
    <property type="match status" value="1"/>
</dbReference>
<comment type="caution">
    <text evidence="4">The sequence shown here is derived from an EMBL/GenBank/DDBJ whole genome shotgun (WGS) entry which is preliminary data.</text>
</comment>
<dbReference type="SUPFAM" id="SSF54695">
    <property type="entry name" value="POZ domain"/>
    <property type="match status" value="1"/>
</dbReference>
<proteinExistence type="predicted"/>
<keyword evidence="2" id="KW-0472">Membrane</keyword>
<dbReference type="EMBL" id="NIDN02000009">
    <property type="protein sequence ID" value="RLM00961.1"/>
    <property type="molecule type" value="Genomic_DNA"/>
</dbReference>
<dbReference type="OrthoDB" id="6359816at2759"/>
<dbReference type="CDD" id="cd18186">
    <property type="entry name" value="BTB_POZ_ZBTB_KLHL-like"/>
    <property type="match status" value="1"/>
</dbReference>
<evidence type="ECO:0000256" key="1">
    <source>
        <dbReference type="SAM" id="MobiDB-lite"/>
    </source>
</evidence>
<dbReference type="AlphaFoldDB" id="A0A397IGL5"/>
<feature type="domain" description="BTB" evidence="3">
    <location>
        <begin position="89"/>
        <end position="159"/>
    </location>
</feature>
<evidence type="ECO:0000313" key="5">
    <source>
        <dbReference type="Proteomes" id="UP000215289"/>
    </source>
</evidence>
<feature type="transmembrane region" description="Helical" evidence="2">
    <location>
        <begin position="20"/>
        <end position="40"/>
    </location>
</feature>
<dbReference type="Proteomes" id="UP000215289">
    <property type="component" value="Unassembled WGS sequence"/>
</dbReference>
<keyword evidence="2" id="KW-0812">Transmembrane</keyword>
<dbReference type="PROSITE" id="PS50097">
    <property type="entry name" value="BTB"/>
    <property type="match status" value="1"/>
</dbReference>
<gene>
    <name evidence="4" type="ORF">CFD26_104935</name>
</gene>
<feature type="region of interest" description="Disordered" evidence="1">
    <location>
        <begin position="305"/>
        <end position="325"/>
    </location>
</feature>